<keyword evidence="3" id="KW-1185">Reference proteome</keyword>
<evidence type="ECO:0000256" key="1">
    <source>
        <dbReference type="SAM" id="Phobius"/>
    </source>
</evidence>
<name>A0ABP0FTB7_CLALP</name>
<evidence type="ECO:0000313" key="2">
    <source>
        <dbReference type="EMBL" id="CAK8681918.1"/>
    </source>
</evidence>
<keyword evidence="1" id="KW-0472">Membrane</keyword>
<protein>
    <submittedName>
        <fullName evidence="2">Uncharacterized protein</fullName>
    </submittedName>
</protein>
<evidence type="ECO:0000313" key="3">
    <source>
        <dbReference type="Proteomes" id="UP001642483"/>
    </source>
</evidence>
<dbReference type="Proteomes" id="UP001642483">
    <property type="component" value="Unassembled WGS sequence"/>
</dbReference>
<comment type="caution">
    <text evidence="2">The sequence shown here is derived from an EMBL/GenBank/DDBJ whole genome shotgun (WGS) entry which is preliminary data.</text>
</comment>
<keyword evidence="1" id="KW-1133">Transmembrane helix</keyword>
<dbReference type="EMBL" id="CAWYQH010000090">
    <property type="protein sequence ID" value="CAK8681918.1"/>
    <property type="molecule type" value="Genomic_DNA"/>
</dbReference>
<keyword evidence="1" id="KW-0812">Transmembrane</keyword>
<feature type="transmembrane region" description="Helical" evidence="1">
    <location>
        <begin position="47"/>
        <end position="66"/>
    </location>
</feature>
<sequence length="69" mass="7654">MDVNLKLIIEIDCDPELAEDDAANLYVDNVCITAQVMKLCWLIKKTAHGIFVFCLKLISFGALSLAHSD</sequence>
<gene>
    <name evidence="2" type="ORF">CVLEPA_LOCUS12150</name>
</gene>
<organism evidence="2 3">
    <name type="scientific">Clavelina lepadiformis</name>
    <name type="common">Light-bulb sea squirt</name>
    <name type="synonym">Ascidia lepadiformis</name>
    <dbReference type="NCBI Taxonomy" id="159417"/>
    <lineage>
        <taxon>Eukaryota</taxon>
        <taxon>Metazoa</taxon>
        <taxon>Chordata</taxon>
        <taxon>Tunicata</taxon>
        <taxon>Ascidiacea</taxon>
        <taxon>Aplousobranchia</taxon>
        <taxon>Clavelinidae</taxon>
        <taxon>Clavelina</taxon>
    </lineage>
</organism>
<proteinExistence type="predicted"/>
<accession>A0ABP0FTB7</accession>
<reference evidence="2 3" key="1">
    <citation type="submission" date="2024-02" db="EMBL/GenBank/DDBJ databases">
        <authorList>
            <person name="Daric V."/>
            <person name="Darras S."/>
        </authorList>
    </citation>
    <scope>NUCLEOTIDE SEQUENCE [LARGE SCALE GENOMIC DNA]</scope>
</reference>